<feature type="region of interest" description="Disordered" evidence="1">
    <location>
        <begin position="293"/>
        <end position="317"/>
    </location>
</feature>
<evidence type="ECO:0000313" key="3">
    <source>
        <dbReference type="EMBL" id="CAA7398370.1"/>
    </source>
</evidence>
<sequence>MDSLCFRTSPGLVGMPFQASAAAGVGETLAASRRSYMQPRQPKMMRPRGGGSVERGNKELAGLQEERGRREHEREAASSSRHRRGNWVFKILRVGSISAAEDRKRGRRSGGGVNDDQIFDDGERCSSCQVGGGEGEVKLERDSFRRMLRRVSLPEARLFGRLSYLGRLAYNIPRIKSEDLLKCHRLSFVTSSLENKPEIPTPEDVNSSFKDQEIQKPEEEKEAEEEEEKAEEEEAEEEEEEEEEEKEEGEKVESQLMSGLLLSPSSAYRIAASAASYLQSQTRTILPFKPARTEMVTSSSTGSTREEDEMEPTSSSVASFVATTSSVTAVVAAKEETKLVIANDLNSSASSPCEWYICDDNSIGTRFFIIQGSDSIASWKANLLFEPVRFEGLDVLVHRGIYEAAKGIYQQLLTEVRNHLNARGTSATLRFTGHSLGGSLSLLVSLMLLVRGEVPPSCLLPVVTFGSPYIMCGGDYLLQKLGLPLNHVQAIAMHRDIVPRAFSCSYPDYVAEILKALNGKFRDHPCLKNKKFLYAPMGELLILQPEERYSPHHHLLPPDSGLYSLAGDHQRTLLAAAQSLFLNSPHPLEILSDRAAYGFEGTIYRDHDVHAYVRSIRAVIRRELDSVRKARSERRRRRRTWWPLVGLGGIDGRLQLSVSVVVEGGRESLRRLGQLVISRHLNLLLVFLLPAKILFMGGST</sequence>
<dbReference type="EMBL" id="LR746269">
    <property type="protein sequence ID" value="CAA7398370.1"/>
    <property type="molecule type" value="Genomic_DNA"/>
</dbReference>
<evidence type="ECO:0000256" key="1">
    <source>
        <dbReference type="SAM" id="MobiDB-lite"/>
    </source>
</evidence>
<name>A0A7I8KKP8_SPIIN</name>
<dbReference type="Gene3D" id="3.40.50.1820">
    <property type="entry name" value="alpha/beta hydrolase"/>
    <property type="match status" value="1"/>
</dbReference>
<dbReference type="Proteomes" id="UP000663760">
    <property type="component" value="Chromosome 6"/>
</dbReference>
<dbReference type="PANTHER" id="PTHR46483:SF4">
    <property type="entry name" value="PHOSPHOLIPASE A1 PLIP2, CHLOROPLASTIC"/>
    <property type="match status" value="1"/>
</dbReference>
<dbReference type="InterPro" id="IPR029058">
    <property type="entry name" value="AB_hydrolase_fold"/>
</dbReference>
<feature type="region of interest" description="Disordered" evidence="1">
    <location>
        <begin position="194"/>
        <end position="256"/>
    </location>
</feature>
<evidence type="ECO:0000259" key="2">
    <source>
        <dbReference type="Pfam" id="PF01764"/>
    </source>
</evidence>
<keyword evidence="4" id="KW-1185">Reference proteome</keyword>
<evidence type="ECO:0000313" key="4">
    <source>
        <dbReference type="Proteomes" id="UP000663760"/>
    </source>
</evidence>
<feature type="domain" description="Fungal lipase-type" evidence="2">
    <location>
        <begin position="368"/>
        <end position="504"/>
    </location>
</feature>
<dbReference type="AlphaFoldDB" id="A0A7I8KKP8"/>
<feature type="compositionally biased region" description="Acidic residues" evidence="1">
    <location>
        <begin position="220"/>
        <end position="247"/>
    </location>
</feature>
<dbReference type="PANTHER" id="PTHR46483">
    <property type="entry name" value="PHOSPHOLIPASE A1 PLIP2, CHLOROPLASTIC"/>
    <property type="match status" value="1"/>
</dbReference>
<dbReference type="GO" id="GO:0006629">
    <property type="term" value="P:lipid metabolic process"/>
    <property type="evidence" value="ECO:0007669"/>
    <property type="project" value="InterPro"/>
</dbReference>
<feature type="compositionally biased region" description="Basic and acidic residues" evidence="1">
    <location>
        <begin position="210"/>
        <end position="219"/>
    </location>
</feature>
<dbReference type="GO" id="GO:0008970">
    <property type="term" value="F:phospholipase A1 activity"/>
    <property type="evidence" value="ECO:0007669"/>
    <property type="project" value="InterPro"/>
</dbReference>
<dbReference type="InterPro" id="IPR043367">
    <property type="entry name" value="PLIP1/2/3"/>
</dbReference>
<dbReference type="SUPFAM" id="SSF53474">
    <property type="entry name" value="alpha/beta-Hydrolases"/>
    <property type="match status" value="1"/>
</dbReference>
<proteinExistence type="predicted"/>
<gene>
    <name evidence="3" type="ORF">SI8410_06009035</name>
</gene>
<feature type="compositionally biased region" description="Basic and acidic residues" evidence="1">
    <location>
        <begin position="64"/>
        <end position="76"/>
    </location>
</feature>
<dbReference type="InterPro" id="IPR002921">
    <property type="entry name" value="Fungal_lipase-type"/>
</dbReference>
<feature type="region of interest" description="Disordered" evidence="1">
    <location>
        <begin position="33"/>
        <end position="81"/>
    </location>
</feature>
<dbReference type="OrthoDB" id="438440at2759"/>
<protein>
    <recommendedName>
        <fullName evidence="2">Fungal lipase-type domain-containing protein</fullName>
    </recommendedName>
</protein>
<dbReference type="Pfam" id="PF01764">
    <property type="entry name" value="Lipase_3"/>
    <property type="match status" value="1"/>
</dbReference>
<organism evidence="3 4">
    <name type="scientific">Spirodela intermedia</name>
    <name type="common">Intermediate duckweed</name>
    <dbReference type="NCBI Taxonomy" id="51605"/>
    <lineage>
        <taxon>Eukaryota</taxon>
        <taxon>Viridiplantae</taxon>
        <taxon>Streptophyta</taxon>
        <taxon>Embryophyta</taxon>
        <taxon>Tracheophyta</taxon>
        <taxon>Spermatophyta</taxon>
        <taxon>Magnoliopsida</taxon>
        <taxon>Liliopsida</taxon>
        <taxon>Araceae</taxon>
        <taxon>Lemnoideae</taxon>
        <taxon>Spirodela</taxon>
    </lineage>
</organism>
<accession>A0A7I8KKP8</accession>
<feature type="region of interest" description="Disordered" evidence="1">
    <location>
        <begin position="100"/>
        <end position="124"/>
    </location>
</feature>
<reference evidence="3" key="1">
    <citation type="submission" date="2020-02" db="EMBL/GenBank/DDBJ databases">
        <authorList>
            <person name="Scholz U."/>
            <person name="Mascher M."/>
            <person name="Fiebig A."/>
        </authorList>
    </citation>
    <scope>NUCLEOTIDE SEQUENCE</scope>
</reference>